<evidence type="ECO:0000256" key="1">
    <source>
        <dbReference type="ARBA" id="ARBA00001946"/>
    </source>
</evidence>
<gene>
    <name evidence="4" type="ORF">C3B59_03570</name>
</gene>
<accession>A0A2S3ZNJ9</accession>
<dbReference type="Proteomes" id="UP000237104">
    <property type="component" value="Unassembled WGS sequence"/>
</dbReference>
<dbReference type="AlphaFoldDB" id="A0A2S3ZNJ9"/>
<keyword evidence="2" id="KW-0378">Hydrolase</keyword>
<dbReference type="InterPro" id="IPR023214">
    <property type="entry name" value="HAD_sf"/>
</dbReference>
<dbReference type="Gene3D" id="3.40.50.1000">
    <property type="entry name" value="HAD superfamily/HAD-like"/>
    <property type="match status" value="1"/>
</dbReference>
<evidence type="ECO:0000313" key="4">
    <source>
        <dbReference type="EMBL" id="POH70761.1"/>
    </source>
</evidence>
<dbReference type="InterPro" id="IPR036412">
    <property type="entry name" value="HAD-like_sf"/>
</dbReference>
<evidence type="ECO:0000256" key="3">
    <source>
        <dbReference type="ARBA" id="ARBA00022842"/>
    </source>
</evidence>
<comment type="cofactor">
    <cofactor evidence="1">
        <name>Mg(2+)</name>
        <dbReference type="ChEBI" id="CHEBI:18420"/>
    </cofactor>
</comment>
<evidence type="ECO:0008006" key="6">
    <source>
        <dbReference type="Google" id="ProtNLM"/>
    </source>
</evidence>
<sequence>MVRAAFPGRDVFPISSAVLCRRGRAVRGQSCAGQAPACGWRAARIPARDPQNGAGSLAGRGPAPCQAEDMRHLFLDFFGTLVNYADSRAGQGYADTHASMRAFGARGTEQETADAWLDAFHQLNAESDVDHREFTMEELSRRAFVRLLGREPDATEIAAGAASNMADWERGVVLIPGMAQTLRELGQSFTLTIVSNTHSASVVPRQLAAMGATDLIANIVTSLEVGFRKPHSAIYRAALDTAEADPARVIFVGDTWDADFDGPRAHGMEAVLVAPAPRDGVPETRRVTSVLDLPDLLSFRYPSTRPISTRGVA</sequence>
<reference evidence="4 5" key="1">
    <citation type="submission" date="2018-01" db="EMBL/GenBank/DDBJ databases">
        <title>Cryobacterium sp. nov., from glaciers in China.</title>
        <authorList>
            <person name="Liu Q."/>
            <person name="Xin Y.-H."/>
        </authorList>
    </citation>
    <scope>NUCLEOTIDE SEQUENCE [LARGE SCALE GENOMIC DNA]</scope>
    <source>
        <strain evidence="4 5">TMB1-8</strain>
    </source>
</reference>
<dbReference type="Pfam" id="PF00702">
    <property type="entry name" value="Hydrolase"/>
    <property type="match status" value="1"/>
</dbReference>
<dbReference type="SFLD" id="SFLDS00003">
    <property type="entry name" value="Haloacid_Dehalogenase"/>
    <property type="match status" value="1"/>
</dbReference>
<protein>
    <recommendedName>
        <fullName evidence="6">HAD family hydrolase</fullName>
    </recommendedName>
</protein>
<dbReference type="GO" id="GO:0044281">
    <property type="term" value="P:small molecule metabolic process"/>
    <property type="evidence" value="ECO:0007669"/>
    <property type="project" value="UniProtKB-ARBA"/>
</dbReference>
<evidence type="ECO:0000313" key="5">
    <source>
        <dbReference type="Proteomes" id="UP000237104"/>
    </source>
</evidence>
<keyword evidence="3" id="KW-0460">Magnesium</keyword>
<dbReference type="OrthoDB" id="9810501at2"/>
<dbReference type="InterPro" id="IPR006439">
    <property type="entry name" value="HAD-SF_hydro_IA"/>
</dbReference>
<dbReference type="SFLD" id="SFLDG01129">
    <property type="entry name" value="C1.5:_HAD__Beta-PGM__Phosphata"/>
    <property type="match status" value="1"/>
</dbReference>
<dbReference type="Gene3D" id="1.20.120.1600">
    <property type="match status" value="1"/>
</dbReference>
<evidence type="ECO:0000256" key="2">
    <source>
        <dbReference type="ARBA" id="ARBA00022801"/>
    </source>
</evidence>
<dbReference type="EMBL" id="PPXF01000014">
    <property type="protein sequence ID" value="POH70761.1"/>
    <property type="molecule type" value="Genomic_DNA"/>
</dbReference>
<dbReference type="InterPro" id="IPR051400">
    <property type="entry name" value="HAD-like_hydrolase"/>
</dbReference>
<name>A0A2S3ZNJ9_9MICO</name>
<proteinExistence type="predicted"/>
<dbReference type="PRINTS" id="PR00413">
    <property type="entry name" value="HADHALOGNASE"/>
</dbReference>
<organism evidence="4 5">
    <name type="scientific">Cryobacterium zongtaii</name>
    <dbReference type="NCBI Taxonomy" id="1259217"/>
    <lineage>
        <taxon>Bacteria</taxon>
        <taxon>Bacillati</taxon>
        <taxon>Actinomycetota</taxon>
        <taxon>Actinomycetes</taxon>
        <taxon>Micrococcales</taxon>
        <taxon>Microbacteriaceae</taxon>
        <taxon>Cryobacterium</taxon>
    </lineage>
</organism>
<dbReference type="GO" id="GO:0016787">
    <property type="term" value="F:hydrolase activity"/>
    <property type="evidence" value="ECO:0007669"/>
    <property type="project" value="UniProtKB-KW"/>
</dbReference>
<comment type="caution">
    <text evidence="4">The sequence shown here is derived from an EMBL/GenBank/DDBJ whole genome shotgun (WGS) entry which is preliminary data.</text>
</comment>
<dbReference type="NCBIfam" id="TIGR01549">
    <property type="entry name" value="HAD-SF-IA-v1"/>
    <property type="match status" value="1"/>
</dbReference>
<dbReference type="PANTHER" id="PTHR46470">
    <property type="entry name" value="N-ACYLNEURAMINATE-9-PHOSPHATASE"/>
    <property type="match status" value="1"/>
</dbReference>
<dbReference type="SUPFAM" id="SSF56784">
    <property type="entry name" value="HAD-like"/>
    <property type="match status" value="1"/>
</dbReference>